<evidence type="ECO:0000313" key="2">
    <source>
        <dbReference type="Proteomes" id="UP001430360"/>
    </source>
</evidence>
<reference evidence="1" key="1">
    <citation type="submission" date="2021-12" db="EMBL/GenBank/DDBJ databases">
        <authorList>
            <person name="Ulrich A."/>
        </authorList>
    </citation>
    <scope>NUCLEOTIDE SEQUENCE</scope>
    <source>
        <strain evidence="1">A1P009</strain>
    </source>
</reference>
<gene>
    <name evidence="1" type="ORF">LTT95_14265</name>
</gene>
<accession>A0ABS8UGT4</accession>
<sequence length="190" mass="20949">MDTAQESQESRAEAMRKLNPAPKNAYDIRVVLKDAPGPFAQIDAAAQYDVENAGECGEPQPLSGAVPRISTNEPVALKRVSDTEFVGRVFADQVLDEDYYGRGVCHWKFIETRVSLRESSDPMATSFVAALEADAIEQGGSKPTFFWEGHYPKAEIDNYAEFGDPSLENVPDARKSEFFEVVISAQQAQP</sequence>
<keyword evidence="2" id="KW-1185">Reference proteome</keyword>
<evidence type="ECO:0000313" key="1">
    <source>
        <dbReference type="EMBL" id="MCD9098105.1"/>
    </source>
</evidence>
<comment type="caution">
    <text evidence="1">The sequence shown here is derived from an EMBL/GenBank/DDBJ whole genome shotgun (WGS) entry which is preliminary data.</text>
</comment>
<name>A0ABS8UGT4_9GAMM</name>
<dbReference type="Proteomes" id="UP001430360">
    <property type="component" value="Unassembled WGS sequence"/>
</dbReference>
<protein>
    <submittedName>
        <fullName evidence="1">Uncharacterized protein</fullName>
    </submittedName>
</protein>
<organism evidence="1 2">
    <name type="scientific">Luteimonas fraxinea</name>
    <dbReference type="NCBI Taxonomy" id="2901869"/>
    <lineage>
        <taxon>Bacteria</taxon>
        <taxon>Pseudomonadati</taxon>
        <taxon>Pseudomonadota</taxon>
        <taxon>Gammaproteobacteria</taxon>
        <taxon>Lysobacterales</taxon>
        <taxon>Lysobacteraceae</taxon>
        <taxon>Luteimonas</taxon>
    </lineage>
</organism>
<dbReference type="RefSeq" id="WP_232137283.1">
    <property type="nucleotide sequence ID" value="NZ_CP089507.1"/>
</dbReference>
<proteinExistence type="predicted"/>
<reference evidence="1" key="2">
    <citation type="journal article" date="2022" name="Syst. Appl. Microbiol.">
        <title>Physiological and genomic characterisation of Luteimonas fraxinea sp. nov., a bacterial species associated with trees tolerant to ash dieback.</title>
        <authorList>
            <person name="Ulrich K."/>
            <person name="Becker R."/>
            <person name="Behrendt U."/>
            <person name="Kube M."/>
            <person name="Schneck V."/>
            <person name="Ulrich A."/>
        </authorList>
    </citation>
    <scope>NUCLEOTIDE SEQUENCE</scope>
    <source>
        <strain evidence="1">A1P009</strain>
    </source>
</reference>
<dbReference type="EMBL" id="JAJQKU010000004">
    <property type="protein sequence ID" value="MCD9098105.1"/>
    <property type="molecule type" value="Genomic_DNA"/>
</dbReference>